<reference evidence="3 4" key="1">
    <citation type="submission" date="2019-02" db="EMBL/GenBank/DDBJ databases">
        <title>Sequencing the genomes of 1000 actinobacteria strains.</title>
        <authorList>
            <person name="Klenk H.-P."/>
        </authorList>
    </citation>
    <scope>NUCLEOTIDE SEQUENCE [LARGE SCALE GENOMIC DNA]</scope>
    <source>
        <strain evidence="3 4">DSM 45779</strain>
    </source>
</reference>
<dbReference type="SUPFAM" id="SSF52091">
    <property type="entry name" value="SpoIIaa-like"/>
    <property type="match status" value="1"/>
</dbReference>
<dbReference type="Proteomes" id="UP000291591">
    <property type="component" value="Unassembled WGS sequence"/>
</dbReference>
<proteinExistence type="predicted"/>
<dbReference type="CDD" id="cd07043">
    <property type="entry name" value="STAS_anti-anti-sigma_factors"/>
    <property type="match status" value="1"/>
</dbReference>
<protein>
    <submittedName>
        <fullName evidence="3">Anti-anti-sigma regulatory factor</fullName>
    </submittedName>
</protein>
<name>A0A4V2FR33_PSEST</name>
<feature type="compositionally biased region" description="Basic and acidic residues" evidence="1">
    <location>
        <begin position="43"/>
        <end position="60"/>
    </location>
</feature>
<dbReference type="PROSITE" id="PS50801">
    <property type="entry name" value="STAS"/>
    <property type="match status" value="1"/>
</dbReference>
<dbReference type="InterPro" id="IPR036513">
    <property type="entry name" value="STAS_dom_sf"/>
</dbReference>
<gene>
    <name evidence="3" type="ORF">EV383_3830</name>
</gene>
<feature type="region of interest" description="Disordered" evidence="1">
    <location>
        <begin position="30"/>
        <end position="60"/>
    </location>
</feature>
<dbReference type="Pfam" id="PF01740">
    <property type="entry name" value="STAS"/>
    <property type="match status" value="1"/>
</dbReference>
<dbReference type="InterPro" id="IPR002645">
    <property type="entry name" value="STAS_dom"/>
</dbReference>
<evidence type="ECO:0000259" key="2">
    <source>
        <dbReference type="PROSITE" id="PS50801"/>
    </source>
</evidence>
<keyword evidence="4" id="KW-1185">Reference proteome</keyword>
<evidence type="ECO:0000256" key="1">
    <source>
        <dbReference type="SAM" id="MobiDB-lite"/>
    </source>
</evidence>
<comment type="caution">
    <text evidence="3">The sequence shown here is derived from an EMBL/GenBank/DDBJ whole genome shotgun (WGS) entry which is preliminary data.</text>
</comment>
<evidence type="ECO:0000313" key="4">
    <source>
        <dbReference type="Proteomes" id="UP000291591"/>
    </source>
</evidence>
<sequence>MPVYVCERCGDVTIDDQRCLCGGVVAGPQTVERGRSPSPAVEPRPDLPADTPPDRDEADGQRWTLPEAARDAPVPPPCGPLTIRLRSPILQLTVAHVGGILEESTAKQLGRRLGVLFGRSVHVVVDLTEITVLTRGGVRALLGLHRAATSRGTQLYLVRPSANATGTGRRQLGRLASDRLVRLVPTAEAVLAQVLAAPRTTTSDPA</sequence>
<accession>A0A4V2FR33</accession>
<evidence type="ECO:0000313" key="3">
    <source>
        <dbReference type="EMBL" id="RZT86930.1"/>
    </source>
</evidence>
<dbReference type="EMBL" id="SHKL01000001">
    <property type="protein sequence ID" value="RZT86930.1"/>
    <property type="molecule type" value="Genomic_DNA"/>
</dbReference>
<feature type="domain" description="STAS" evidence="2">
    <location>
        <begin position="92"/>
        <end position="158"/>
    </location>
</feature>
<organism evidence="3 4">
    <name type="scientific">Pseudonocardia sediminis</name>
    <dbReference type="NCBI Taxonomy" id="1397368"/>
    <lineage>
        <taxon>Bacteria</taxon>
        <taxon>Bacillati</taxon>
        <taxon>Actinomycetota</taxon>
        <taxon>Actinomycetes</taxon>
        <taxon>Pseudonocardiales</taxon>
        <taxon>Pseudonocardiaceae</taxon>
        <taxon>Pseudonocardia</taxon>
    </lineage>
</organism>
<dbReference type="Gene3D" id="3.30.750.24">
    <property type="entry name" value="STAS domain"/>
    <property type="match status" value="1"/>
</dbReference>
<dbReference type="AlphaFoldDB" id="A0A4V2FR33"/>